<dbReference type="PANTHER" id="PTHR36456:SF1">
    <property type="entry name" value="UPF0232 PROTEIN SCO3875"/>
    <property type="match status" value="1"/>
</dbReference>
<dbReference type="EMBL" id="LRTV01000009">
    <property type="protein sequence ID" value="RFD78444.1"/>
    <property type="molecule type" value="Genomic_DNA"/>
</dbReference>
<dbReference type="Proteomes" id="UP000259221">
    <property type="component" value="Unassembled WGS sequence"/>
</dbReference>
<dbReference type="AlphaFoldDB" id="A0A3E1IZN6"/>
<proteinExistence type="predicted"/>
<comment type="caution">
    <text evidence="1">The sequence shown here is derived from an EMBL/GenBank/DDBJ whole genome shotgun (WGS) entry which is preliminary data.</text>
</comment>
<dbReference type="InterPro" id="IPR007922">
    <property type="entry name" value="DciA-like"/>
</dbReference>
<name>A0A3E1IZN6_GARVA</name>
<evidence type="ECO:0000313" key="1">
    <source>
        <dbReference type="EMBL" id="RFD78444.1"/>
    </source>
</evidence>
<protein>
    <submittedName>
        <fullName evidence="1">RNA-binding protein</fullName>
    </submittedName>
</protein>
<accession>A0A3E1IZN6</accession>
<organism evidence="1 2">
    <name type="scientific">Gardnerella vaginalis</name>
    <dbReference type="NCBI Taxonomy" id="2702"/>
    <lineage>
        <taxon>Bacteria</taxon>
        <taxon>Bacillati</taxon>
        <taxon>Actinomycetota</taxon>
        <taxon>Actinomycetes</taxon>
        <taxon>Bifidobacteriales</taxon>
        <taxon>Bifidobacteriaceae</taxon>
        <taxon>Gardnerella</taxon>
    </lineage>
</organism>
<sequence length="154" mass="17338">MIPAYKILKLDTRKLPALIFEPISAKARKKEDLSYRAEQAWENFGKPGRDPIELGGILQTFASKNRWNKQLSIAKLRVSWNKVVGEVIAQHCEISQIRNGTLIIRAQSAVWATQLSYLLPQLKKKISENLADIEITEIKVIGPTTTGLGAWKSK</sequence>
<evidence type="ECO:0000313" key="2">
    <source>
        <dbReference type="Proteomes" id="UP000259221"/>
    </source>
</evidence>
<dbReference type="OrthoDB" id="5516926at2"/>
<gene>
    <name evidence="1" type="ORF">AXE77_04865</name>
</gene>
<reference evidence="1 2" key="1">
    <citation type="submission" date="2016-02" db="EMBL/GenBank/DDBJ databases">
        <authorList>
            <person name="Alioto T."/>
            <person name="Alioto T."/>
        </authorList>
    </citation>
    <scope>NUCLEOTIDE SEQUENCE [LARGE SCALE GENOMIC DNA]</scope>
    <source>
        <strain evidence="1 2">NR010</strain>
    </source>
</reference>
<dbReference type="RefSeq" id="WP_116712458.1">
    <property type="nucleotide sequence ID" value="NZ_LRTV01000009.1"/>
</dbReference>
<dbReference type="Pfam" id="PF05258">
    <property type="entry name" value="DciA"/>
    <property type="match status" value="1"/>
</dbReference>
<dbReference type="PANTHER" id="PTHR36456">
    <property type="entry name" value="UPF0232 PROTEIN SCO3875"/>
    <property type="match status" value="1"/>
</dbReference>